<gene>
    <name evidence="2" type="primary">LOC123054297</name>
</gene>
<reference evidence="2" key="1">
    <citation type="submission" date="2018-08" db="EMBL/GenBank/DDBJ databases">
        <authorList>
            <person name="Rossello M."/>
        </authorList>
    </citation>
    <scope>NUCLEOTIDE SEQUENCE [LARGE SCALE GENOMIC DNA]</scope>
    <source>
        <strain evidence="2">cv. Chinese Spring</strain>
    </source>
</reference>
<dbReference type="EnsemblPlants" id="TraesCS2D02G420700.1">
    <property type="protein sequence ID" value="TraesCS2D02G420700.1"/>
    <property type="gene ID" value="TraesCS2D02G420700"/>
</dbReference>
<dbReference type="GeneID" id="123054297"/>
<reference evidence="2" key="2">
    <citation type="submission" date="2018-10" db="UniProtKB">
        <authorList>
            <consortium name="EnsemblPlants"/>
        </authorList>
    </citation>
    <scope>IDENTIFICATION</scope>
</reference>
<dbReference type="Gramene" id="TraesCS2D03G0948800.1">
    <property type="protein sequence ID" value="TraesCS2D03G0948800.1.CDS"/>
    <property type="gene ID" value="TraesCS2D03G0948800"/>
</dbReference>
<feature type="region of interest" description="Disordered" evidence="1">
    <location>
        <begin position="1"/>
        <end position="50"/>
    </location>
</feature>
<protein>
    <submittedName>
        <fullName evidence="2">Uncharacterized protein</fullName>
    </submittedName>
</protein>
<dbReference type="AlphaFoldDB" id="A0A2X0TQK6"/>
<sequence length="836" mass="92755">MGGEMQAPEWQTESSVVRATAKQADAKGKGIAEESSDPSNSDSDDETMDPSVRLGINLMRADRRGGPNLAQNAPTGITIGDDLSRARITGPRSINRHRQRLQPRISNGGETVSNMARFSTQTSCRAAMLRSRGDYLRAELQELEDKAKAELEYGAIHGILPSRRGSSSAAFDMNAEGESERERRERVRSLSAAALAVVEQAIGNPELFEGIFEQARVMLSDLGVEGYNEDHGMGVDANGNNTPQRDDDDRINWEELEHSSQEHRQQISSQGVGALIVTDSNLGALVKASEQAVTSRSPFYEKFNNIDGRNLLPLFDEDDVDDELSYVPPGVPTEYIIDEDESTDLDEEFLAVASQVPIDYMEEDEQREDGSNLVGLYNLTDLLASLNTCIRWIAWIEAVLVVGSGREGDELDEDPPLNGLILLGWHGVDDNSGGERDGNENRSLEQRRARARAFDIAATCRPGLSFHRENGDTDDGEPRRSGLRTVGDGSASTLQQAALMYLHSCSGANEGGRRTTGGHRSNACQLTSSDVIAAPPTTPRDVAHTEQPEPDRAHVLDVQTNCHPGPSFRRDDGDGGDGQGRAKGFETRSDVRLTQFQQVVLEYLRKCGIKHTVSNRGKILNPSHIDGHKTGHITDRKDWGDKYPPSIGLNHSEPSDECIFKFNSNLLACEGPILNRKWVKHYDPILAVASGQDMKDELTPGGEVTMNMWRCVQRMLREKDNGIYRGWLDRFRGLFDPKFVDEVCRDDGETDWDYIEDMMNSEKAGYRIDWLKKFWFPVDFMDCWSMYLLDKDEKTVMVLDPTETDEMDEMKIKHKAVQKSSSAGSVVCSTISSATA</sequence>
<evidence type="ECO:0000313" key="2">
    <source>
        <dbReference type="EnsemblPlants" id="TraesCS2D02G420700.1"/>
    </source>
</evidence>
<dbReference type="Gramene" id="TraesCS2D02G420700.1">
    <property type="protein sequence ID" value="TraesCS2D02G420700.1"/>
    <property type="gene ID" value="TraesCS2D02G420700"/>
</dbReference>
<keyword evidence="3" id="KW-1185">Reference proteome</keyword>
<organism evidence="2">
    <name type="scientific">Triticum aestivum</name>
    <name type="common">Wheat</name>
    <dbReference type="NCBI Taxonomy" id="4565"/>
    <lineage>
        <taxon>Eukaryota</taxon>
        <taxon>Viridiplantae</taxon>
        <taxon>Streptophyta</taxon>
        <taxon>Embryophyta</taxon>
        <taxon>Tracheophyta</taxon>
        <taxon>Spermatophyta</taxon>
        <taxon>Magnoliopsida</taxon>
        <taxon>Liliopsida</taxon>
        <taxon>Poales</taxon>
        <taxon>Poaceae</taxon>
        <taxon>BOP clade</taxon>
        <taxon>Pooideae</taxon>
        <taxon>Triticodae</taxon>
        <taxon>Triticeae</taxon>
        <taxon>Triticinae</taxon>
        <taxon>Triticum</taxon>
    </lineage>
</organism>
<dbReference type="RefSeq" id="XP_044333966.1">
    <property type="nucleotide sequence ID" value="XM_044478031.1"/>
</dbReference>
<dbReference type="ExpressionAtlas" id="A0A2X0TQK6">
    <property type="expression patterns" value="baseline"/>
</dbReference>
<feature type="region of interest" description="Disordered" evidence="1">
    <location>
        <begin position="463"/>
        <end position="490"/>
    </location>
</feature>
<feature type="region of interest" description="Disordered" evidence="1">
    <location>
        <begin position="511"/>
        <end position="584"/>
    </location>
</feature>
<evidence type="ECO:0000256" key="1">
    <source>
        <dbReference type="SAM" id="MobiDB-lite"/>
    </source>
</evidence>
<accession>A0A2X0TQK6</accession>
<proteinExistence type="predicted"/>
<evidence type="ECO:0000313" key="3">
    <source>
        <dbReference type="Proteomes" id="UP000019116"/>
    </source>
</evidence>
<dbReference type="OMA" id="HACANHE"/>
<feature type="compositionally biased region" description="Basic and acidic residues" evidence="1">
    <location>
        <begin position="541"/>
        <end position="555"/>
    </location>
</feature>
<dbReference type="Proteomes" id="UP000019116">
    <property type="component" value="Chromosome 2D"/>
</dbReference>
<feature type="compositionally biased region" description="Polar residues" evidence="1">
    <location>
        <begin position="518"/>
        <end position="530"/>
    </location>
</feature>
<feature type="compositionally biased region" description="Basic and acidic residues" evidence="1">
    <location>
        <begin position="466"/>
        <end position="480"/>
    </location>
</feature>
<name>A0A2X0TQK6_WHEAT</name>